<keyword evidence="1" id="KW-1133">Transmembrane helix</keyword>
<comment type="caution">
    <text evidence="2">The sequence shown here is derived from an EMBL/GenBank/DDBJ whole genome shotgun (WGS) entry which is preliminary data.</text>
</comment>
<reference evidence="2 3" key="1">
    <citation type="submission" date="2021-06" db="EMBL/GenBank/DDBJ databases">
        <title>Caerostris extrusa draft genome.</title>
        <authorList>
            <person name="Kono N."/>
            <person name="Arakawa K."/>
        </authorList>
    </citation>
    <scope>NUCLEOTIDE SEQUENCE [LARGE SCALE GENOMIC DNA]</scope>
</reference>
<gene>
    <name evidence="2" type="ORF">CEXT_782561</name>
</gene>
<keyword evidence="1" id="KW-0812">Transmembrane</keyword>
<sequence length="155" mass="17663">MDSRGEAVSGCLVCYLDRYLQWDTMSLKRILYPTASTGFINRPADHHLRASEEESLWGGIEGHDYRPHQLKEKKKEERGMGAAENWPVSRQWAKLGYSSSGPKSAIRVKNDDGAAHSSSFFVEQFSLEQISSAALLLLAGTFFFFFFFLFFLHRT</sequence>
<proteinExistence type="predicted"/>
<keyword evidence="3" id="KW-1185">Reference proteome</keyword>
<evidence type="ECO:0000256" key="1">
    <source>
        <dbReference type="SAM" id="Phobius"/>
    </source>
</evidence>
<organism evidence="2 3">
    <name type="scientific">Caerostris extrusa</name>
    <name type="common">Bark spider</name>
    <name type="synonym">Caerostris bankana</name>
    <dbReference type="NCBI Taxonomy" id="172846"/>
    <lineage>
        <taxon>Eukaryota</taxon>
        <taxon>Metazoa</taxon>
        <taxon>Ecdysozoa</taxon>
        <taxon>Arthropoda</taxon>
        <taxon>Chelicerata</taxon>
        <taxon>Arachnida</taxon>
        <taxon>Araneae</taxon>
        <taxon>Araneomorphae</taxon>
        <taxon>Entelegynae</taxon>
        <taxon>Araneoidea</taxon>
        <taxon>Araneidae</taxon>
        <taxon>Caerostris</taxon>
    </lineage>
</organism>
<protein>
    <submittedName>
        <fullName evidence="2">Uncharacterized protein</fullName>
    </submittedName>
</protein>
<accession>A0AAV4MHR4</accession>
<name>A0AAV4MHR4_CAEEX</name>
<evidence type="ECO:0000313" key="2">
    <source>
        <dbReference type="EMBL" id="GIX71448.1"/>
    </source>
</evidence>
<dbReference type="EMBL" id="BPLR01002220">
    <property type="protein sequence ID" value="GIX71448.1"/>
    <property type="molecule type" value="Genomic_DNA"/>
</dbReference>
<dbReference type="AlphaFoldDB" id="A0AAV4MHR4"/>
<evidence type="ECO:0000313" key="3">
    <source>
        <dbReference type="Proteomes" id="UP001054945"/>
    </source>
</evidence>
<dbReference type="Proteomes" id="UP001054945">
    <property type="component" value="Unassembled WGS sequence"/>
</dbReference>
<keyword evidence="1" id="KW-0472">Membrane</keyword>
<feature type="transmembrane region" description="Helical" evidence="1">
    <location>
        <begin position="133"/>
        <end position="152"/>
    </location>
</feature>